<protein>
    <submittedName>
        <fullName evidence="1">Uncharacterized protein</fullName>
    </submittedName>
</protein>
<dbReference type="Proteomes" id="UP000698800">
    <property type="component" value="Unassembled WGS sequence"/>
</dbReference>
<evidence type="ECO:0000313" key="1">
    <source>
        <dbReference type="EMBL" id="KAH0533538.1"/>
    </source>
</evidence>
<sequence length="150" mass="15808">IVDDRGADHAFGVDQEQAAQRDAGVLDQYAVITGDRLVEVGHERVAQVAQTAVLARGVAPGEVGELAVDRHADDFRAEGVEILDAIAEGDDFGRADEGEVEGVEEQRDPLALVVAELDFLDGAVGEDRLGLEVGGFFLNEGHESSVKDGG</sequence>
<dbReference type="AlphaFoldDB" id="A0A9P8HYX6"/>
<evidence type="ECO:0000313" key="2">
    <source>
        <dbReference type="Proteomes" id="UP000698800"/>
    </source>
</evidence>
<feature type="non-terminal residue" evidence="1">
    <location>
        <position position="1"/>
    </location>
</feature>
<proteinExistence type="predicted"/>
<accession>A0A9P8HYX6</accession>
<organism evidence="1 2">
    <name type="scientific">Glutinoglossum americanum</name>
    <dbReference type="NCBI Taxonomy" id="1670608"/>
    <lineage>
        <taxon>Eukaryota</taxon>
        <taxon>Fungi</taxon>
        <taxon>Dikarya</taxon>
        <taxon>Ascomycota</taxon>
        <taxon>Pezizomycotina</taxon>
        <taxon>Geoglossomycetes</taxon>
        <taxon>Geoglossales</taxon>
        <taxon>Geoglossaceae</taxon>
        <taxon>Glutinoglossum</taxon>
    </lineage>
</organism>
<gene>
    <name evidence="1" type="ORF">FGG08_007682</name>
</gene>
<dbReference type="EMBL" id="JAGHQL010000501">
    <property type="protein sequence ID" value="KAH0533538.1"/>
    <property type="molecule type" value="Genomic_DNA"/>
</dbReference>
<comment type="caution">
    <text evidence="1">The sequence shown here is derived from an EMBL/GenBank/DDBJ whole genome shotgun (WGS) entry which is preliminary data.</text>
</comment>
<name>A0A9P8HYX6_9PEZI</name>
<reference evidence="1" key="1">
    <citation type="submission" date="2021-03" db="EMBL/GenBank/DDBJ databases">
        <title>Comparative genomics and phylogenomic investigation of the class Geoglossomycetes provide insights into ecological specialization and systematics.</title>
        <authorList>
            <person name="Melie T."/>
            <person name="Pirro S."/>
            <person name="Miller A.N."/>
            <person name="Quandt A."/>
        </authorList>
    </citation>
    <scope>NUCLEOTIDE SEQUENCE</scope>
    <source>
        <strain evidence="1">GBOQ0MN5Z8</strain>
    </source>
</reference>
<keyword evidence="2" id="KW-1185">Reference proteome</keyword>